<accession>A0ABP9V5A7</accession>
<organism evidence="1 2">
    <name type="scientific">Deinococcus xinjiangensis</name>
    <dbReference type="NCBI Taxonomy" id="457454"/>
    <lineage>
        <taxon>Bacteria</taxon>
        <taxon>Thermotogati</taxon>
        <taxon>Deinococcota</taxon>
        <taxon>Deinococci</taxon>
        <taxon>Deinococcales</taxon>
        <taxon>Deinococcaceae</taxon>
        <taxon>Deinococcus</taxon>
    </lineage>
</organism>
<evidence type="ECO:0000313" key="2">
    <source>
        <dbReference type="Proteomes" id="UP001458946"/>
    </source>
</evidence>
<evidence type="ECO:0000313" key="1">
    <source>
        <dbReference type="EMBL" id="GAA5500462.1"/>
    </source>
</evidence>
<dbReference type="Proteomes" id="UP001458946">
    <property type="component" value="Unassembled WGS sequence"/>
</dbReference>
<sequence length="243" mass="26680">MRLSVHYEIDEPLFEAAVEQAVSENQSAFADDLIEPLRKAASAVIYGNFMGEGAYSPRPIGKFSSSRSRYYRGWVQTNYGSQRARLAGGKKAQAEAEQPKHSLDHLRNTVLVSTITDLAKTNPAYSKIAQDAVQQKPSDSLKGFLASPLGQRMIQRSQKNSVQPRGEMRYGVQTGKLAKSWRDLRVVARPGKLSFELIPTMGSTTGTPDALKLAAYLTGPKSAGLMDHDQLVLALRDQGILSR</sequence>
<gene>
    <name evidence="1" type="ORF">Dxin01_00183</name>
</gene>
<protein>
    <submittedName>
        <fullName evidence="1">Uncharacterized protein</fullName>
    </submittedName>
</protein>
<comment type="caution">
    <text evidence="1">The sequence shown here is derived from an EMBL/GenBank/DDBJ whole genome shotgun (WGS) entry which is preliminary data.</text>
</comment>
<reference evidence="1 2" key="1">
    <citation type="submission" date="2024-02" db="EMBL/GenBank/DDBJ databases">
        <title>Deinococcus xinjiangensis NBRC 107630.</title>
        <authorList>
            <person name="Ichikawa N."/>
            <person name="Katano-Makiyama Y."/>
            <person name="Hidaka K."/>
        </authorList>
    </citation>
    <scope>NUCLEOTIDE SEQUENCE [LARGE SCALE GENOMIC DNA]</scope>
    <source>
        <strain evidence="1 2">NBRC 107630</strain>
    </source>
</reference>
<proteinExistence type="predicted"/>
<name>A0ABP9V5A7_9DEIO</name>
<keyword evidence="2" id="KW-1185">Reference proteome</keyword>
<dbReference type="EMBL" id="BAABRN010000001">
    <property type="protein sequence ID" value="GAA5500462.1"/>
    <property type="molecule type" value="Genomic_DNA"/>
</dbReference>